<feature type="coiled-coil region" evidence="1">
    <location>
        <begin position="47"/>
        <end position="99"/>
    </location>
</feature>
<dbReference type="AlphaFoldDB" id="A0A1F6V711"/>
<dbReference type="InterPro" id="IPR019734">
    <property type="entry name" value="TPR_rpt"/>
</dbReference>
<gene>
    <name evidence="1" type="primary">cpoB</name>
    <name evidence="4" type="ORF">A2W18_02055</name>
</gene>
<dbReference type="Pfam" id="PF16331">
    <property type="entry name" value="TolA_bind_tri"/>
    <property type="match status" value="1"/>
</dbReference>
<feature type="repeat" description="TPR" evidence="2">
    <location>
        <begin position="219"/>
        <end position="252"/>
    </location>
</feature>
<dbReference type="GO" id="GO:0070206">
    <property type="term" value="P:protein trimerization"/>
    <property type="evidence" value="ECO:0007669"/>
    <property type="project" value="InterPro"/>
</dbReference>
<sequence>MLSLLLAGATTGVIIGGVFAAEPAPDRRAVRPAPSVPAAAPRRNDAVLELLSDIEELKSQLRQLRGQIETQEYQLEQLKNAQRQSLLDLDRRLRELERRPAAAAGSPGAGDSISAAAPAAGAVNAPQSVATTAPPAARGVPSATEQQQYDAAFALMKQGLYQQAATRFRDFVAKNPKGALADNAQYWIGEAAYVMRDFRSALDEFGKVVNVYPQSLKVADALLKIGYTHYELAAYDRARETLNQVVARYPNTAVAKSAQLRLERIAKEGN</sequence>
<evidence type="ECO:0000313" key="5">
    <source>
        <dbReference type="Proteomes" id="UP000179076"/>
    </source>
</evidence>
<dbReference type="GO" id="GO:0043093">
    <property type="term" value="P:FtsZ-dependent cytokinesis"/>
    <property type="evidence" value="ECO:0007669"/>
    <property type="project" value="UniProtKB-UniRule"/>
</dbReference>
<dbReference type="InterPro" id="IPR032519">
    <property type="entry name" value="YbgF_tri"/>
</dbReference>
<dbReference type="InterPro" id="IPR014162">
    <property type="entry name" value="CpoB_C"/>
</dbReference>
<dbReference type="Proteomes" id="UP000179076">
    <property type="component" value="Unassembled WGS sequence"/>
</dbReference>
<dbReference type="GO" id="GO:0030288">
    <property type="term" value="C:outer membrane-bounded periplasmic space"/>
    <property type="evidence" value="ECO:0007669"/>
    <property type="project" value="UniProtKB-UniRule"/>
</dbReference>
<evidence type="ECO:0000256" key="2">
    <source>
        <dbReference type="PROSITE-ProRule" id="PRU00339"/>
    </source>
</evidence>
<evidence type="ECO:0000259" key="3">
    <source>
        <dbReference type="Pfam" id="PF16331"/>
    </source>
</evidence>
<reference evidence="4 5" key="1">
    <citation type="journal article" date="2016" name="Nat. Commun.">
        <title>Thousands of microbial genomes shed light on interconnected biogeochemical processes in an aquifer system.</title>
        <authorList>
            <person name="Anantharaman K."/>
            <person name="Brown C.T."/>
            <person name="Hug L.A."/>
            <person name="Sharon I."/>
            <person name="Castelle C.J."/>
            <person name="Probst A.J."/>
            <person name="Thomas B.C."/>
            <person name="Singh A."/>
            <person name="Wilkins M.J."/>
            <person name="Karaoz U."/>
            <person name="Brodie E.L."/>
            <person name="Williams K.H."/>
            <person name="Hubbard S.S."/>
            <person name="Banfield J.F."/>
        </authorList>
    </citation>
    <scope>NUCLEOTIDE SEQUENCE [LARGE SCALE GENOMIC DNA]</scope>
</reference>
<comment type="similarity">
    <text evidence="1">Belongs to the CpoB family.</text>
</comment>
<accession>A0A1F6V711</accession>
<comment type="subcellular location">
    <subcellularLocation>
        <location evidence="1">Periplasm</location>
    </subcellularLocation>
</comment>
<feature type="repeat" description="TPR" evidence="2">
    <location>
        <begin position="182"/>
        <end position="215"/>
    </location>
</feature>
<comment type="caution">
    <text evidence="4">The sequence shown here is derived from an EMBL/GenBank/DDBJ whole genome shotgun (WGS) entry which is preliminary data.</text>
</comment>
<dbReference type="InterPro" id="IPR011990">
    <property type="entry name" value="TPR-like_helical_dom_sf"/>
</dbReference>
<proteinExistence type="inferred from homology"/>
<organism evidence="4 5">
    <name type="scientific">Candidatus Muproteobacteria bacterium RBG_16_60_9</name>
    <dbReference type="NCBI Taxonomy" id="1817755"/>
    <lineage>
        <taxon>Bacteria</taxon>
        <taxon>Pseudomonadati</taxon>
        <taxon>Pseudomonadota</taxon>
        <taxon>Candidatus Muproteobacteria</taxon>
    </lineage>
</organism>
<evidence type="ECO:0000313" key="4">
    <source>
        <dbReference type="EMBL" id="OGI65299.1"/>
    </source>
</evidence>
<keyword evidence="1" id="KW-0131">Cell cycle</keyword>
<evidence type="ECO:0000256" key="1">
    <source>
        <dbReference type="HAMAP-Rule" id="MF_02066"/>
    </source>
</evidence>
<keyword evidence="1" id="KW-0175">Coiled coil</keyword>
<keyword evidence="1" id="KW-0732">Signal</keyword>
<comment type="function">
    <text evidence="1">Mediates coordination of peptidoglycan synthesis and outer membrane constriction during cell division.</text>
</comment>
<protein>
    <recommendedName>
        <fullName evidence="1">Cell division coordinator CpoB</fullName>
    </recommendedName>
</protein>
<dbReference type="Gene3D" id="1.20.5.110">
    <property type="match status" value="1"/>
</dbReference>
<dbReference type="PROSITE" id="PS50005">
    <property type="entry name" value="TPR"/>
    <property type="match status" value="2"/>
</dbReference>
<dbReference type="Gene3D" id="1.25.40.10">
    <property type="entry name" value="Tetratricopeptide repeat domain"/>
    <property type="match status" value="1"/>
</dbReference>
<feature type="domain" description="YbgF trimerisation" evidence="3">
    <location>
        <begin position="43"/>
        <end position="102"/>
    </location>
</feature>
<keyword evidence="1" id="KW-0132">Cell division</keyword>
<name>A0A1F6V711_9PROT</name>
<dbReference type="EMBL" id="MFSP01000112">
    <property type="protein sequence ID" value="OGI65299.1"/>
    <property type="molecule type" value="Genomic_DNA"/>
</dbReference>
<dbReference type="HAMAP" id="MF_02066">
    <property type="entry name" value="CpoB"/>
    <property type="match status" value="1"/>
</dbReference>
<dbReference type="Pfam" id="PF13174">
    <property type="entry name" value="TPR_6"/>
    <property type="match status" value="3"/>
</dbReference>
<keyword evidence="1" id="KW-0574">Periplasm</keyword>
<dbReference type="NCBIfam" id="TIGR02795">
    <property type="entry name" value="tol_pal_ybgF"/>
    <property type="match status" value="1"/>
</dbReference>
<keyword evidence="2" id="KW-0802">TPR repeat</keyword>
<dbReference type="InterPro" id="IPR034706">
    <property type="entry name" value="CpoB"/>
</dbReference>
<dbReference type="SUPFAM" id="SSF48452">
    <property type="entry name" value="TPR-like"/>
    <property type="match status" value="1"/>
</dbReference>